<dbReference type="InterPro" id="IPR051425">
    <property type="entry name" value="Formin_Homology"/>
</dbReference>
<evidence type="ECO:0000313" key="2">
    <source>
        <dbReference type="EMBL" id="KIJ37079.1"/>
    </source>
</evidence>
<feature type="region of interest" description="Disordered" evidence="1">
    <location>
        <begin position="482"/>
        <end position="517"/>
    </location>
</feature>
<dbReference type="EMBL" id="KN837172">
    <property type="protein sequence ID" value="KIJ37079.1"/>
    <property type="molecule type" value="Genomic_DNA"/>
</dbReference>
<feature type="compositionally biased region" description="Polar residues" evidence="1">
    <location>
        <begin position="29"/>
        <end position="49"/>
    </location>
</feature>
<feature type="compositionally biased region" description="Pro residues" evidence="1">
    <location>
        <begin position="117"/>
        <end position="127"/>
    </location>
</feature>
<dbReference type="PANTHER" id="PTHR45725:SF1">
    <property type="entry name" value="DISHEVELLED ASSOCIATED ACTIVATOR OF MORPHOGENESIS, ISOFORM D"/>
    <property type="match status" value="1"/>
</dbReference>
<feature type="compositionally biased region" description="Basic and acidic residues" evidence="1">
    <location>
        <begin position="175"/>
        <end position="184"/>
    </location>
</feature>
<feature type="compositionally biased region" description="Basic residues" evidence="1">
    <location>
        <begin position="362"/>
        <end position="388"/>
    </location>
</feature>
<dbReference type="GO" id="GO:0070060">
    <property type="term" value="P:'de novo' actin filament nucleation"/>
    <property type="evidence" value="ECO:0007669"/>
    <property type="project" value="TreeGrafter"/>
</dbReference>
<name>A0A0C9UQR4_SPHS4</name>
<evidence type="ECO:0008006" key="4">
    <source>
        <dbReference type="Google" id="ProtNLM"/>
    </source>
</evidence>
<feature type="region of interest" description="Disordered" evidence="1">
    <location>
        <begin position="76"/>
        <end position="130"/>
    </location>
</feature>
<evidence type="ECO:0000313" key="3">
    <source>
        <dbReference type="Proteomes" id="UP000054279"/>
    </source>
</evidence>
<evidence type="ECO:0000256" key="1">
    <source>
        <dbReference type="SAM" id="MobiDB-lite"/>
    </source>
</evidence>
<feature type="compositionally biased region" description="Gly residues" evidence="1">
    <location>
        <begin position="491"/>
        <end position="515"/>
    </location>
</feature>
<dbReference type="OrthoDB" id="10655607at2759"/>
<gene>
    <name evidence="2" type="ORF">M422DRAFT_260473</name>
</gene>
<feature type="region of interest" description="Disordered" evidence="1">
    <location>
        <begin position="155"/>
        <end position="260"/>
    </location>
</feature>
<sequence>MQSTYWHPDTHSEYPQYPDPVFPSYPHSPDSTLNTPTSAYDDQRYPSQNYSYPRAEYTLPKHPASVASTSYYYDFPGPSQPELSPITPTHQQPQPHSYPVSDPCELYGDNFLLQDEPPAPPSAPAPPAMVGEQLTNEGIQDSHAFDSFNLLGQRRAARSGSRGGVNTNPNASGARTEEQTREDNAEGSGSSSGSGSAPSSSASERTSSPPTPANPSTSPSSRRPRQIQSAIWPSPPPGSYGPQVPPPPPPPTSAVPPALAHPLPQRSLLLQAQQQVHHQQQQPKITIPNGYSVPSQHPHPHTHGVLLGRRPSTHIVGPAAQMGRQGPRGNYNGYPYPSPPSLSPTSIYAGGSASIVSAGYSHHPHHPSHSHPSQHQRQHVHQHPHSHRAQFSASVSPVSSRHPTLHPHPHTNASPTSTSPTHAPPFQHHQAHAHQTHAQHQSPQRPSTPEHVLTETHSIPSEELDRYFRPAELESVALANDYEVPVPPGPGGVNSGGLRGSGAGVGGNGGAGGASGRKTWVCPECKKHVRKQDRASHKLSHEGKKRYDCRCGKKFGRPQDADRHIREQAPCRACGGKMGRYGKDGKCSTFWGSRPSVRAVIPASAPGFNAGCRVVTLLSCFDMLVVCCRRCRCYLSCLSSSLPASSPPCPASPQVVHIKMAPDPPSTLSPSFDSYPPHTPFRLPSLLAHRLIVKTPDPSHHRLSFIVHR</sequence>
<feature type="region of interest" description="Disordered" evidence="1">
    <location>
        <begin position="1"/>
        <end position="49"/>
    </location>
</feature>
<dbReference type="GO" id="GO:0015629">
    <property type="term" value="C:actin cytoskeleton"/>
    <property type="evidence" value="ECO:0007669"/>
    <property type="project" value="TreeGrafter"/>
</dbReference>
<dbReference type="GO" id="GO:0051015">
    <property type="term" value="F:actin filament binding"/>
    <property type="evidence" value="ECO:0007669"/>
    <property type="project" value="TreeGrafter"/>
</dbReference>
<dbReference type="PANTHER" id="PTHR45725">
    <property type="entry name" value="FORMIN HOMOLOGY 2 FAMILY MEMBER"/>
    <property type="match status" value="1"/>
</dbReference>
<reference evidence="2 3" key="1">
    <citation type="submission" date="2014-06" db="EMBL/GenBank/DDBJ databases">
        <title>Evolutionary Origins and Diversification of the Mycorrhizal Mutualists.</title>
        <authorList>
            <consortium name="DOE Joint Genome Institute"/>
            <consortium name="Mycorrhizal Genomics Consortium"/>
            <person name="Kohler A."/>
            <person name="Kuo A."/>
            <person name="Nagy L.G."/>
            <person name="Floudas D."/>
            <person name="Copeland A."/>
            <person name="Barry K.W."/>
            <person name="Cichocki N."/>
            <person name="Veneault-Fourrey C."/>
            <person name="LaButti K."/>
            <person name="Lindquist E.A."/>
            <person name="Lipzen A."/>
            <person name="Lundell T."/>
            <person name="Morin E."/>
            <person name="Murat C."/>
            <person name="Riley R."/>
            <person name="Ohm R."/>
            <person name="Sun H."/>
            <person name="Tunlid A."/>
            <person name="Henrissat B."/>
            <person name="Grigoriev I.V."/>
            <person name="Hibbett D.S."/>
            <person name="Martin F."/>
        </authorList>
    </citation>
    <scope>NUCLEOTIDE SEQUENCE [LARGE SCALE GENOMIC DNA]</scope>
    <source>
        <strain evidence="2 3">SS14</strain>
    </source>
</reference>
<feature type="compositionally biased region" description="Polar residues" evidence="1">
    <location>
        <begin position="389"/>
        <end position="402"/>
    </location>
</feature>
<proteinExistence type="predicted"/>
<feature type="compositionally biased region" description="Pro residues" evidence="1">
    <location>
        <begin position="233"/>
        <end position="254"/>
    </location>
</feature>
<dbReference type="AlphaFoldDB" id="A0A0C9UQR4"/>
<dbReference type="GO" id="GO:0030041">
    <property type="term" value="P:actin filament polymerization"/>
    <property type="evidence" value="ECO:0007669"/>
    <property type="project" value="TreeGrafter"/>
</dbReference>
<dbReference type="GO" id="GO:0005522">
    <property type="term" value="F:profilin binding"/>
    <property type="evidence" value="ECO:0007669"/>
    <property type="project" value="TreeGrafter"/>
</dbReference>
<keyword evidence="3" id="KW-1185">Reference proteome</keyword>
<feature type="compositionally biased region" description="Low complexity" evidence="1">
    <location>
        <begin position="410"/>
        <end position="428"/>
    </location>
</feature>
<feature type="region of interest" description="Disordered" evidence="1">
    <location>
        <begin position="272"/>
        <end position="303"/>
    </location>
</feature>
<feature type="region of interest" description="Disordered" evidence="1">
    <location>
        <begin position="317"/>
        <end position="338"/>
    </location>
</feature>
<protein>
    <recommendedName>
        <fullName evidence="4">C2H2-type domain-containing protein</fullName>
    </recommendedName>
</protein>
<dbReference type="HOGENOM" id="CLU_389414_0_0_1"/>
<accession>A0A0C9UQR4</accession>
<dbReference type="Proteomes" id="UP000054279">
    <property type="component" value="Unassembled WGS sequence"/>
</dbReference>
<feature type="compositionally biased region" description="Low complexity" evidence="1">
    <location>
        <begin position="186"/>
        <end position="221"/>
    </location>
</feature>
<feature type="compositionally biased region" description="Low complexity" evidence="1">
    <location>
        <begin position="272"/>
        <end position="282"/>
    </location>
</feature>
<organism evidence="2 3">
    <name type="scientific">Sphaerobolus stellatus (strain SS14)</name>
    <dbReference type="NCBI Taxonomy" id="990650"/>
    <lineage>
        <taxon>Eukaryota</taxon>
        <taxon>Fungi</taxon>
        <taxon>Dikarya</taxon>
        <taxon>Basidiomycota</taxon>
        <taxon>Agaricomycotina</taxon>
        <taxon>Agaricomycetes</taxon>
        <taxon>Phallomycetidae</taxon>
        <taxon>Geastrales</taxon>
        <taxon>Sphaerobolaceae</taxon>
        <taxon>Sphaerobolus</taxon>
    </lineage>
</organism>
<feature type="region of interest" description="Disordered" evidence="1">
    <location>
        <begin position="356"/>
        <end position="466"/>
    </location>
</feature>